<dbReference type="GO" id="GO:0016491">
    <property type="term" value="F:oxidoreductase activity"/>
    <property type="evidence" value="ECO:0007669"/>
    <property type="project" value="UniProtKB-KW"/>
</dbReference>
<dbReference type="RefSeq" id="WP_149811919.1">
    <property type="nucleotide sequence ID" value="NZ_VUKA01000003.1"/>
</dbReference>
<evidence type="ECO:0000259" key="4">
    <source>
        <dbReference type="Pfam" id="PF07992"/>
    </source>
</evidence>
<dbReference type="AlphaFoldDB" id="A0A5B2THE6"/>
<dbReference type="Pfam" id="PF07992">
    <property type="entry name" value="Pyr_redox_2"/>
    <property type="match status" value="1"/>
</dbReference>
<name>A0A5B2THE6_9PROT</name>
<proteinExistence type="predicted"/>
<dbReference type="OrthoDB" id="9786503at2"/>
<dbReference type="SUPFAM" id="SSF51905">
    <property type="entry name" value="FAD/NAD(P)-binding domain"/>
    <property type="match status" value="1"/>
</dbReference>
<dbReference type="InterPro" id="IPR036188">
    <property type="entry name" value="FAD/NAD-bd_sf"/>
</dbReference>
<dbReference type="PRINTS" id="PR00469">
    <property type="entry name" value="PNDRDTASEII"/>
</dbReference>
<feature type="domain" description="FAD/NAD(P)-binding" evidence="4">
    <location>
        <begin position="3"/>
        <end position="278"/>
    </location>
</feature>
<comment type="caution">
    <text evidence="5">The sequence shown here is derived from an EMBL/GenBank/DDBJ whole genome shotgun (WGS) entry which is preliminary data.</text>
</comment>
<protein>
    <recommendedName>
        <fullName evidence="1">Thioredoxin reductase</fullName>
    </recommendedName>
</protein>
<evidence type="ECO:0000313" key="6">
    <source>
        <dbReference type="Proteomes" id="UP000322110"/>
    </source>
</evidence>
<dbReference type="InterPro" id="IPR050097">
    <property type="entry name" value="Ferredoxin-NADP_redctase_2"/>
</dbReference>
<dbReference type="InterPro" id="IPR023753">
    <property type="entry name" value="FAD/NAD-binding_dom"/>
</dbReference>
<organism evidence="5 6">
    <name type="scientific">Teichococcus oryzae</name>
    <dbReference type="NCBI Taxonomy" id="1608942"/>
    <lineage>
        <taxon>Bacteria</taxon>
        <taxon>Pseudomonadati</taxon>
        <taxon>Pseudomonadota</taxon>
        <taxon>Alphaproteobacteria</taxon>
        <taxon>Acetobacterales</taxon>
        <taxon>Roseomonadaceae</taxon>
        <taxon>Roseomonas</taxon>
    </lineage>
</organism>
<reference evidence="5 6" key="1">
    <citation type="journal article" date="2015" name="Int. J. Syst. Evol. Microbiol.">
        <title>Roseomonas oryzae sp. nov., isolated from paddy rhizosphere soil.</title>
        <authorList>
            <person name="Ramaprasad E.V."/>
            <person name="Sasikala Ch."/>
            <person name="Ramana Ch.V."/>
        </authorList>
    </citation>
    <scope>NUCLEOTIDE SEQUENCE [LARGE SCALE GENOMIC DNA]</scope>
    <source>
        <strain evidence="5 6">KCTC 42542</strain>
    </source>
</reference>
<keyword evidence="6" id="KW-1185">Reference proteome</keyword>
<keyword evidence="2" id="KW-0285">Flavoprotein</keyword>
<keyword evidence="3" id="KW-0560">Oxidoreductase</keyword>
<evidence type="ECO:0000313" key="5">
    <source>
        <dbReference type="EMBL" id="KAA2213415.1"/>
    </source>
</evidence>
<gene>
    <name evidence="5" type="ORF">F0Q34_09225</name>
</gene>
<sequence length="297" mass="31845">MFDAIIVGGGPAGLSAALLLGRARRRVLLVDAGEGRNARSHAIHGFLTREGTPPAEFRRMAREELGRYPSIELREGVVREARRAEHGFTVTMEGDVLESRALLLATGLADELPGWPGLDAVYGTDVWHCPYCDGYERQDEPMAVHGAGHDAVRLALEVRNWTGDLVACTDGPLGRADRRRLAALGIGLREERVARLRVEEGRLRALVFADGSELPRQGLFLAIAQKPRSALAESLGCRLTAAGQVRTDRHGATGIPGLFVAGDAAPGLQMAMVAAAQGSVAAFHLNATLLRQETRPA</sequence>
<accession>A0A5B2THE6</accession>
<evidence type="ECO:0000256" key="2">
    <source>
        <dbReference type="ARBA" id="ARBA00022630"/>
    </source>
</evidence>
<dbReference type="Gene3D" id="3.50.50.60">
    <property type="entry name" value="FAD/NAD(P)-binding domain"/>
    <property type="match status" value="2"/>
</dbReference>
<dbReference type="PRINTS" id="PR00368">
    <property type="entry name" value="FADPNR"/>
</dbReference>
<dbReference type="EMBL" id="VUKA01000003">
    <property type="protein sequence ID" value="KAA2213415.1"/>
    <property type="molecule type" value="Genomic_DNA"/>
</dbReference>
<evidence type="ECO:0000256" key="1">
    <source>
        <dbReference type="ARBA" id="ARBA00018719"/>
    </source>
</evidence>
<dbReference type="PANTHER" id="PTHR48105">
    <property type="entry name" value="THIOREDOXIN REDUCTASE 1-RELATED-RELATED"/>
    <property type="match status" value="1"/>
</dbReference>
<evidence type="ECO:0000256" key="3">
    <source>
        <dbReference type="ARBA" id="ARBA00023002"/>
    </source>
</evidence>
<dbReference type="Proteomes" id="UP000322110">
    <property type="component" value="Unassembled WGS sequence"/>
</dbReference>